<feature type="compositionally biased region" description="Polar residues" evidence="3">
    <location>
        <begin position="469"/>
        <end position="482"/>
    </location>
</feature>
<evidence type="ECO:0000259" key="4">
    <source>
        <dbReference type="Pfam" id="PF03184"/>
    </source>
</evidence>
<dbReference type="InterPro" id="IPR050863">
    <property type="entry name" value="CenT-Element_Derived"/>
</dbReference>
<dbReference type="PANTHER" id="PTHR19303:SF74">
    <property type="entry name" value="POGO TRANSPOSABLE ELEMENT WITH KRAB DOMAIN"/>
    <property type="match status" value="1"/>
</dbReference>
<dbReference type="Gene3D" id="3.30.420.10">
    <property type="entry name" value="Ribonuclease H-like superfamily/Ribonuclease H"/>
    <property type="match status" value="1"/>
</dbReference>
<comment type="caution">
    <text evidence="6">The sequence shown here is derived from an EMBL/GenBank/DDBJ whole genome shotgun (WGS) entry which is preliminary data.</text>
</comment>
<dbReference type="InterPro" id="IPR009057">
    <property type="entry name" value="Homeodomain-like_sf"/>
</dbReference>
<dbReference type="CDD" id="cd15517">
    <property type="entry name" value="PHD_TCF19_like"/>
    <property type="match status" value="1"/>
</dbReference>
<evidence type="ECO:0000256" key="2">
    <source>
        <dbReference type="ARBA" id="ARBA00023125"/>
    </source>
</evidence>
<feature type="compositionally biased region" description="Basic and acidic residues" evidence="3">
    <location>
        <begin position="529"/>
        <end position="546"/>
    </location>
</feature>
<keyword evidence="2" id="KW-0238">DNA-binding</keyword>
<dbReference type="EMBL" id="JAPWTK010000213">
    <property type="protein sequence ID" value="KAJ8945555.1"/>
    <property type="molecule type" value="Genomic_DNA"/>
</dbReference>
<proteinExistence type="predicted"/>
<name>A0AAV8Y4S8_9CUCU</name>
<dbReference type="Proteomes" id="UP001162162">
    <property type="component" value="Unassembled WGS sequence"/>
</dbReference>
<dbReference type="SUPFAM" id="SSF46689">
    <property type="entry name" value="Homeodomain-like"/>
    <property type="match status" value="1"/>
</dbReference>
<dbReference type="Pfam" id="PF03221">
    <property type="entry name" value="HTH_Tnp_Tc5"/>
    <property type="match status" value="1"/>
</dbReference>
<feature type="domain" description="DDE-1" evidence="4">
    <location>
        <begin position="212"/>
        <end position="340"/>
    </location>
</feature>
<evidence type="ECO:0000256" key="1">
    <source>
        <dbReference type="ARBA" id="ARBA00004123"/>
    </source>
</evidence>
<keyword evidence="7" id="KW-1185">Reference proteome</keyword>
<feature type="domain" description="HTH CENPB-type" evidence="5">
    <location>
        <begin position="67"/>
        <end position="136"/>
    </location>
</feature>
<dbReference type="Gene3D" id="1.10.10.60">
    <property type="entry name" value="Homeodomain-like"/>
    <property type="match status" value="1"/>
</dbReference>
<protein>
    <recommendedName>
        <fullName evidence="8">HTH CENPB-type domain-containing protein</fullName>
    </recommendedName>
</protein>
<sequence>MPRTYVRKTEKAQWTENELEAAITAIQSGRKIREVGRSFNIPESTLRDKLKININTKGKLGRKPVFNDEQETAIASHVIKLANIFFGITPAELRRLAYQFADVNKIKHRFDQEKKMAGQDWLELFLKRHPEISLRKPEGTSQNRISAFNKPEVERFFNNLLAVMEKYKFSESKIYNVDETGISTVQKPAKILAPKGQKQVGSVISWERGKNVTVVCAVSASGQFVSPMFIFPRARMNPQLMRDGPIGAVYRCSKNGWINEELFFDWIKHFHQHVKSSEKDPVLLILDNHGSHISLEIYAYCRSNGIVMVSLPPHTSHRLQPLDLTFFGPLKNALNRECDLYLRNHPHEKITHYELASIFNKAYLRVATMDKGISGFRAAGIWPTDPDKFSEDDFSLTGQPEVPDIQIDINLNETHVSNRDNIMEQSTATVEVEQKNKPQLETSRCSEALHRTPPKKTKWESHQEAEPQPGTSGSNKRQFTSSCSNVLPSLQIPIEKLAPLPGPIGNKGSKSRAKQHSEIFTSTPLKTQLEIKQEKRNLKKKNEESTKSGTRKRKAEKVGKPVTKAKKRPLSKKPGLRNLHFDDSDSESYDESQLCDDDELDDVDPSGDNEECLVCGEFGRDNEIWYRCVMCSNWAHSECSGWESAVNYTCDMCANAEKKKDRK</sequence>
<dbReference type="GO" id="GO:0005634">
    <property type="term" value="C:nucleus"/>
    <property type="evidence" value="ECO:0007669"/>
    <property type="project" value="UniProtKB-SubCell"/>
</dbReference>
<accession>A0AAV8Y4S8</accession>
<feature type="region of interest" description="Disordered" evidence="3">
    <location>
        <begin position="498"/>
        <end position="606"/>
    </location>
</feature>
<gene>
    <name evidence="6" type="ORF">NQ318_020401</name>
</gene>
<dbReference type="AlphaFoldDB" id="A0AAV8Y4S8"/>
<organism evidence="6 7">
    <name type="scientific">Aromia moschata</name>
    <dbReference type="NCBI Taxonomy" id="1265417"/>
    <lineage>
        <taxon>Eukaryota</taxon>
        <taxon>Metazoa</taxon>
        <taxon>Ecdysozoa</taxon>
        <taxon>Arthropoda</taxon>
        <taxon>Hexapoda</taxon>
        <taxon>Insecta</taxon>
        <taxon>Pterygota</taxon>
        <taxon>Neoptera</taxon>
        <taxon>Endopterygota</taxon>
        <taxon>Coleoptera</taxon>
        <taxon>Polyphaga</taxon>
        <taxon>Cucujiformia</taxon>
        <taxon>Chrysomeloidea</taxon>
        <taxon>Cerambycidae</taxon>
        <taxon>Cerambycinae</taxon>
        <taxon>Callichromatini</taxon>
        <taxon>Aromia</taxon>
    </lineage>
</organism>
<comment type="subcellular location">
    <subcellularLocation>
        <location evidence="1">Nucleus</location>
    </subcellularLocation>
</comment>
<dbReference type="Pfam" id="PF03184">
    <property type="entry name" value="DDE_1"/>
    <property type="match status" value="1"/>
</dbReference>
<dbReference type="InterPro" id="IPR004875">
    <property type="entry name" value="DDE_SF_endonuclease_dom"/>
</dbReference>
<dbReference type="GO" id="GO:0003677">
    <property type="term" value="F:DNA binding"/>
    <property type="evidence" value="ECO:0007669"/>
    <property type="project" value="UniProtKB-KW"/>
</dbReference>
<dbReference type="PANTHER" id="PTHR19303">
    <property type="entry name" value="TRANSPOSON"/>
    <property type="match status" value="1"/>
</dbReference>
<dbReference type="SUPFAM" id="SSF57903">
    <property type="entry name" value="FYVE/PHD zinc finger"/>
    <property type="match status" value="1"/>
</dbReference>
<feature type="compositionally biased region" description="Basic residues" evidence="3">
    <location>
        <begin position="563"/>
        <end position="575"/>
    </location>
</feature>
<dbReference type="InterPro" id="IPR006600">
    <property type="entry name" value="HTH_CenpB_DNA-bd_dom"/>
</dbReference>
<evidence type="ECO:0000313" key="6">
    <source>
        <dbReference type="EMBL" id="KAJ8945555.1"/>
    </source>
</evidence>
<evidence type="ECO:0000259" key="5">
    <source>
        <dbReference type="Pfam" id="PF03221"/>
    </source>
</evidence>
<feature type="compositionally biased region" description="Acidic residues" evidence="3">
    <location>
        <begin position="584"/>
        <end position="606"/>
    </location>
</feature>
<evidence type="ECO:0000256" key="3">
    <source>
        <dbReference type="SAM" id="MobiDB-lite"/>
    </source>
</evidence>
<feature type="region of interest" description="Disordered" evidence="3">
    <location>
        <begin position="427"/>
        <end position="482"/>
    </location>
</feature>
<evidence type="ECO:0008006" key="8">
    <source>
        <dbReference type="Google" id="ProtNLM"/>
    </source>
</evidence>
<evidence type="ECO:0000313" key="7">
    <source>
        <dbReference type="Proteomes" id="UP001162162"/>
    </source>
</evidence>
<reference evidence="6" key="1">
    <citation type="journal article" date="2023" name="Insect Mol. Biol.">
        <title>Genome sequencing provides insights into the evolution of gene families encoding plant cell wall-degrading enzymes in longhorned beetles.</title>
        <authorList>
            <person name="Shin N.R."/>
            <person name="Okamura Y."/>
            <person name="Kirsch R."/>
            <person name="Pauchet Y."/>
        </authorList>
    </citation>
    <scope>NUCLEOTIDE SEQUENCE</scope>
    <source>
        <strain evidence="6">AMC_N1</strain>
    </source>
</reference>
<dbReference type="InterPro" id="IPR036397">
    <property type="entry name" value="RNaseH_sf"/>
</dbReference>
<dbReference type="InterPro" id="IPR011011">
    <property type="entry name" value="Znf_FYVE_PHD"/>
</dbReference>